<dbReference type="InterPro" id="IPR053204">
    <property type="entry name" value="Oxopyrrolidines_Biosynth-assoc"/>
</dbReference>
<dbReference type="AlphaFoldDB" id="A0A0N1H185"/>
<proteinExistence type="predicted"/>
<dbReference type="STRING" id="1664694.A0A0N1H185"/>
<comment type="caution">
    <text evidence="1">The sequence shown here is derived from an EMBL/GenBank/DDBJ whole genome shotgun (WGS) entry which is preliminary data.</text>
</comment>
<dbReference type="GeneID" id="28733476"/>
<dbReference type="EMBL" id="LFJN01000022">
    <property type="protein sequence ID" value="KPI37784.1"/>
    <property type="molecule type" value="Genomic_DNA"/>
</dbReference>
<name>A0A0N1H185_9EURO</name>
<keyword evidence="2" id="KW-1185">Reference proteome</keyword>
<organism evidence="1 2">
    <name type="scientific">Cyphellophora attinorum</name>
    <dbReference type="NCBI Taxonomy" id="1664694"/>
    <lineage>
        <taxon>Eukaryota</taxon>
        <taxon>Fungi</taxon>
        <taxon>Dikarya</taxon>
        <taxon>Ascomycota</taxon>
        <taxon>Pezizomycotina</taxon>
        <taxon>Eurotiomycetes</taxon>
        <taxon>Chaetothyriomycetidae</taxon>
        <taxon>Chaetothyriales</taxon>
        <taxon>Cyphellophoraceae</taxon>
        <taxon>Cyphellophora</taxon>
    </lineage>
</organism>
<dbReference type="PANTHER" id="PTHR38797">
    <property type="entry name" value="NUCLEAR PORE COMPLEX PROTEIN NUP85-RELATED"/>
    <property type="match status" value="1"/>
</dbReference>
<dbReference type="RefSeq" id="XP_017997747.1">
    <property type="nucleotide sequence ID" value="XM_018141607.1"/>
</dbReference>
<sequence length="290" mass="32546">MSRLTLKFREYVSEDPNGEEKRSFDIFETYLQPKSDLSTVDASVKLRGVFTSSGKRFGDKFHHEILAHFIEDLARQVPAENPSQDRLVSLFKALQAGDSGAARWSAGEFEEGLNAKLQMDSSVDEDHDEESRDPEFINWIAFVARLCEAGIINCTGIAIEAQADGLEIAFEDGSLIYGLGTDMRIQRAAMWVIHSPKLLWKGIVHTPESSQEKPEGMHYWPIRNGAFYHGASTGLERWRFWKSRFEEAMVLEELTPQTKAAAARAALAMERQEGKGMIVGALVKPDCNTM</sequence>
<accession>A0A0N1H185</accession>
<dbReference type="InterPro" id="IPR022085">
    <property type="entry name" value="OpdG"/>
</dbReference>
<dbReference type="OrthoDB" id="3350591at2759"/>
<dbReference type="PANTHER" id="PTHR38797:SF4">
    <property type="entry name" value="NUCLEAR PORE COMPLEX PROTEIN NUP85"/>
    <property type="match status" value="1"/>
</dbReference>
<dbReference type="VEuPathDB" id="FungiDB:AB675_169"/>
<protein>
    <submittedName>
        <fullName evidence="1">Uncharacterized protein</fullName>
    </submittedName>
</protein>
<dbReference type="Proteomes" id="UP000038010">
    <property type="component" value="Unassembled WGS sequence"/>
</dbReference>
<evidence type="ECO:0000313" key="2">
    <source>
        <dbReference type="Proteomes" id="UP000038010"/>
    </source>
</evidence>
<gene>
    <name evidence="1" type="ORF">AB675_169</name>
</gene>
<reference evidence="1 2" key="1">
    <citation type="submission" date="2015-06" db="EMBL/GenBank/DDBJ databases">
        <title>Draft genome of the ant-associated black yeast Phialophora attae CBS 131958.</title>
        <authorList>
            <person name="Moreno L.F."/>
            <person name="Stielow B.J."/>
            <person name="de Hoog S."/>
            <person name="Vicente V.A."/>
            <person name="Weiss V.A."/>
            <person name="de Vries M."/>
            <person name="Cruz L.M."/>
            <person name="Souza E.M."/>
        </authorList>
    </citation>
    <scope>NUCLEOTIDE SEQUENCE [LARGE SCALE GENOMIC DNA]</scope>
    <source>
        <strain evidence="1 2">CBS 131958</strain>
    </source>
</reference>
<evidence type="ECO:0000313" key="1">
    <source>
        <dbReference type="EMBL" id="KPI37784.1"/>
    </source>
</evidence>
<dbReference type="Pfam" id="PF12311">
    <property type="entry name" value="DUF3632"/>
    <property type="match status" value="1"/>
</dbReference>